<evidence type="ECO:0000313" key="3">
    <source>
        <dbReference type="Proteomes" id="UP000824120"/>
    </source>
</evidence>
<proteinExistence type="predicted"/>
<name>A0A9J5ZVI8_SOLCO</name>
<dbReference type="AlphaFoldDB" id="A0A9J5ZVI8"/>
<gene>
    <name evidence="2" type="ORF">H5410_016097</name>
</gene>
<reference evidence="2 3" key="1">
    <citation type="submission" date="2020-09" db="EMBL/GenBank/DDBJ databases">
        <title>De no assembly of potato wild relative species, Solanum commersonii.</title>
        <authorList>
            <person name="Cho K."/>
        </authorList>
    </citation>
    <scope>NUCLEOTIDE SEQUENCE [LARGE SCALE GENOMIC DNA]</scope>
    <source>
        <strain evidence="2">LZ3.2</strain>
        <tissue evidence="2">Leaf</tissue>
    </source>
</reference>
<feature type="region of interest" description="Disordered" evidence="1">
    <location>
        <begin position="1"/>
        <end position="41"/>
    </location>
</feature>
<organism evidence="2 3">
    <name type="scientific">Solanum commersonii</name>
    <name type="common">Commerson's wild potato</name>
    <name type="synonym">Commerson's nightshade</name>
    <dbReference type="NCBI Taxonomy" id="4109"/>
    <lineage>
        <taxon>Eukaryota</taxon>
        <taxon>Viridiplantae</taxon>
        <taxon>Streptophyta</taxon>
        <taxon>Embryophyta</taxon>
        <taxon>Tracheophyta</taxon>
        <taxon>Spermatophyta</taxon>
        <taxon>Magnoliopsida</taxon>
        <taxon>eudicotyledons</taxon>
        <taxon>Gunneridae</taxon>
        <taxon>Pentapetalae</taxon>
        <taxon>asterids</taxon>
        <taxon>lamiids</taxon>
        <taxon>Solanales</taxon>
        <taxon>Solanaceae</taxon>
        <taxon>Solanoideae</taxon>
        <taxon>Solaneae</taxon>
        <taxon>Solanum</taxon>
    </lineage>
</organism>
<dbReference type="EMBL" id="JACXVP010000003">
    <property type="protein sequence ID" value="KAG5616273.1"/>
    <property type="molecule type" value="Genomic_DNA"/>
</dbReference>
<sequence>MAIGEMSNSDSTIPTAVGREATKESQGILGKANSVSVGDASSNTRHMNEALAFFSGNNPNHNVSSSSRSGAGISNFRSKKNSNILVDLQGNLLLVYMQILQLLDHGTGKNDTDSTVRTTGISSTDKCIVDSGASKHMVHNLHMLTHYKPLTHSQEGRVYLPTGNLATASHIGSS</sequence>
<comment type="caution">
    <text evidence="2">The sequence shown here is derived from an EMBL/GenBank/DDBJ whole genome shotgun (WGS) entry which is preliminary data.</text>
</comment>
<accession>A0A9J5ZVI8</accession>
<keyword evidence="3" id="KW-1185">Reference proteome</keyword>
<protein>
    <submittedName>
        <fullName evidence="2">Uncharacterized protein</fullName>
    </submittedName>
</protein>
<evidence type="ECO:0000313" key="2">
    <source>
        <dbReference type="EMBL" id="KAG5616273.1"/>
    </source>
</evidence>
<feature type="compositionally biased region" description="Polar residues" evidence="1">
    <location>
        <begin position="1"/>
        <end position="14"/>
    </location>
</feature>
<dbReference type="Proteomes" id="UP000824120">
    <property type="component" value="Chromosome 3"/>
</dbReference>
<evidence type="ECO:0000256" key="1">
    <source>
        <dbReference type="SAM" id="MobiDB-lite"/>
    </source>
</evidence>